<evidence type="ECO:0000313" key="3">
    <source>
        <dbReference type="EMBL" id="CAL4774651.1"/>
    </source>
</evidence>
<dbReference type="EMBL" id="CAMXCT020001157">
    <property type="protein sequence ID" value="CAL1140714.1"/>
    <property type="molecule type" value="Genomic_DNA"/>
</dbReference>
<proteinExistence type="predicted"/>
<evidence type="ECO:0000313" key="4">
    <source>
        <dbReference type="Proteomes" id="UP001152797"/>
    </source>
</evidence>
<reference evidence="3 4" key="2">
    <citation type="submission" date="2024-05" db="EMBL/GenBank/DDBJ databases">
        <authorList>
            <person name="Chen Y."/>
            <person name="Shah S."/>
            <person name="Dougan E. K."/>
            <person name="Thang M."/>
            <person name="Chan C."/>
        </authorList>
    </citation>
    <scope>NUCLEOTIDE SEQUENCE [LARGE SCALE GENOMIC DNA]</scope>
</reference>
<organism evidence="2">
    <name type="scientific">Cladocopium goreaui</name>
    <dbReference type="NCBI Taxonomy" id="2562237"/>
    <lineage>
        <taxon>Eukaryota</taxon>
        <taxon>Sar</taxon>
        <taxon>Alveolata</taxon>
        <taxon>Dinophyceae</taxon>
        <taxon>Suessiales</taxon>
        <taxon>Symbiodiniaceae</taxon>
        <taxon>Cladocopium</taxon>
    </lineage>
</organism>
<evidence type="ECO:0000256" key="1">
    <source>
        <dbReference type="SAM" id="MobiDB-lite"/>
    </source>
</evidence>
<dbReference type="AlphaFoldDB" id="A0A9P1C937"/>
<feature type="compositionally biased region" description="Basic and acidic residues" evidence="1">
    <location>
        <begin position="89"/>
        <end position="100"/>
    </location>
</feature>
<gene>
    <name evidence="2" type="ORF">C1SCF055_LOCUS14621</name>
</gene>
<feature type="compositionally biased region" description="Basic and acidic residues" evidence="1">
    <location>
        <begin position="133"/>
        <end position="148"/>
    </location>
</feature>
<feature type="region of interest" description="Disordered" evidence="1">
    <location>
        <begin position="89"/>
        <end position="159"/>
    </location>
</feature>
<keyword evidence="4" id="KW-1185">Reference proteome</keyword>
<comment type="caution">
    <text evidence="2">The sequence shown here is derived from an EMBL/GenBank/DDBJ whole genome shotgun (WGS) entry which is preliminary data.</text>
</comment>
<dbReference type="EMBL" id="CAMXCT030001157">
    <property type="protein sequence ID" value="CAL4774651.1"/>
    <property type="molecule type" value="Genomic_DNA"/>
</dbReference>
<accession>A0A9P1C937</accession>
<evidence type="ECO:0000313" key="2">
    <source>
        <dbReference type="EMBL" id="CAI3987339.1"/>
    </source>
</evidence>
<reference evidence="2" key="1">
    <citation type="submission" date="2022-10" db="EMBL/GenBank/DDBJ databases">
        <authorList>
            <person name="Chen Y."/>
            <person name="Dougan E. K."/>
            <person name="Chan C."/>
            <person name="Rhodes N."/>
            <person name="Thang M."/>
        </authorList>
    </citation>
    <scope>NUCLEOTIDE SEQUENCE</scope>
</reference>
<protein>
    <submittedName>
        <fullName evidence="2">Uncharacterized protein</fullName>
    </submittedName>
</protein>
<dbReference type="Proteomes" id="UP001152797">
    <property type="component" value="Unassembled WGS sequence"/>
</dbReference>
<dbReference type="EMBL" id="CAMXCT010001157">
    <property type="protein sequence ID" value="CAI3987339.1"/>
    <property type="molecule type" value="Genomic_DNA"/>
</dbReference>
<feature type="compositionally biased region" description="Basic residues" evidence="1">
    <location>
        <begin position="101"/>
        <end position="132"/>
    </location>
</feature>
<name>A0A9P1C937_9DINO</name>
<sequence>MGISWVGLGIVVANESECKRSEFRESGNVWHKEWGFQQGQRSCIDQLFVVLFVVPKGSMTTNYKVATAAGREYQQSQVKEEVKEEVISRFEEDTKMEKDKKEKKKDKKAKKAAKKLKKMEKKAAKKDKKAKKEAKLLEIERAMQEARGVKRKSSSSSSS</sequence>